<name>R0HNP2_9BRAS</name>
<dbReference type="AlphaFoldDB" id="R0HNP2"/>
<dbReference type="OrthoDB" id="10296886at2759"/>
<evidence type="ECO:0000313" key="2">
    <source>
        <dbReference type="EMBL" id="EOA25518.1"/>
    </source>
</evidence>
<evidence type="ECO:0000313" key="3">
    <source>
        <dbReference type="Proteomes" id="UP000029121"/>
    </source>
</evidence>
<feature type="compositionally biased region" description="Basic and acidic residues" evidence="1">
    <location>
        <begin position="60"/>
        <end position="81"/>
    </location>
</feature>
<protein>
    <submittedName>
        <fullName evidence="2">Uncharacterized protein</fullName>
    </submittedName>
</protein>
<proteinExistence type="predicted"/>
<gene>
    <name evidence="2" type="ORF">CARUB_v10018862mg</name>
</gene>
<evidence type="ECO:0000256" key="1">
    <source>
        <dbReference type="SAM" id="MobiDB-lite"/>
    </source>
</evidence>
<sequence length="91" mass="10047">MMKQYLSKATEFLNTPVSRAGALGTAAIALAVAKRDYLMELATKKKTENNPKEVTTALKENVDVKVEKNEQSNTESKEKSETTTLKENAVQ</sequence>
<reference evidence="3" key="1">
    <citation type="journal article" date="2013" name="Nat. Genet.">
        <title>The Capsella rubella genome and the genomic consequences of rapid mating system evolution.</title>
        <authorList>
            <person name="Slotte T."/>
            <person name="Hazzouri K.M."/>
            <person name="Agren J.A."/>
            <person name="Koenig D."/>
            <person name="Maumus F."/>
            <person name="Guo Y.L."/>
            <person name="Steige K."/>
            <person name="Platts A.E."/>
            <person name="Escobar J.S."/>
            <person name="Newman L.K."/>
            <person name="Wang W."/>
            <person name="Mandakova T."/>
            <person name="Vello E."/>
            <person name="Smith L.M."/>
            <person name="Henz S.R."/>
            <person name="Steffen J."/>
            <person name="Takuno S."/>
            <person name="Brandvain Y."/>
            <person name="Coop G."/>
            <person name="Andolfatto P."/>
            <person name="Hu T.T."/>
            <person name="Blanchette M."/>
            <person name="Clark R.M."/>
            <person name="Quesneville H."/>
            <person name="Nordborg M."/>
            <person name="Gaut B.S."/>
            <person name="Lysak M.A."/>
            <person name="Jenkins J."/>
            <person name="Grimwood J."/>
            <person name="Chapman J."/>
            <person name="Prochnik S."/>
            <person name="Shu S."/>
            <person name="Rokhsar D."/>
            <person name="Schmutz J."/>
            <person name="Weigel D."/>
            <person name="Wright S.I."/>
        </authorList>
    </citation>
    <scope>NUCLEOTIDE SEQUENCE [LARGE SCALE GENOMIC DNA]</scope>
    <source>
        <strain evidence="3">cv. Monte Gargano</strain>
    </source>
</reference>
<accession>R0HNP2</accession>
<dbReference type="EMBL" id="KB870809">
    <property type="protein sequence ID" value="EOA25518.1"/>
    <property type="molecule type" value="Genomic_DNA"/>
</dbReference>
<dbReference type="Proteomes" id="UP000029121">
    <property type="component" value="Unassembled WGS sequence"/>
</dbReference>
<keyword evidence="3" id="KW-1185">Reference proteome</keyword>
<feature type="region of interest" description="Disordered" evidence="1">
    <location>
        <begin position="48"/>
        <end position="91"/>
    </location>
</feature>
<feature type="compositionally biased region" description="Low complexity" evidence="1">
    <location>
        <begin position="82"/>
        <end position="91"/>
    </location>
</feature>
<organism evidence="2 3">
    <name type="scientific">Capsella rubella</name>
    <dbReference type="NCBI Taxonomy" id="81985"/>
    <lineage>
        <taxon>Eukaryota</taxon>
        <taxon>Viridiplantae</taxon>
        <taxon>Streptophyta</taxon>
        <taxon>Embryophyta</taxon>
        <taxon>Tracheophyta</taxon>
        <taxon>Spermatophyta</taxon>
        <taxon>Magnoliopsida</taxon>
        <taxon>eudicotyledons</taxon>
        <taxon>Gunneridae</taxon>
        <taxon>Pentapetalae</taxon>
        <taxon>rosids</taxon>
        <taxon>malvids</taxon>
        <taxon>Brassicales</taxon>
        <taxon>Brassicaceae</taxon>
        <taxon>Camelineae</taxon>
        <taxon>Capsella</taxon>
    </lineage>
</organism>
<dbReference type="KEGG" id="crb:17886752"/>